<organism evidence="2 3">
    <name type="scientific">Mycobacterium syngnathidarum</name>
    <dbReference type="NCBI Taxonomy" id="1908205"/>
    <lineage>
        <taxon>Bacteria</taxon>
        <taxon>Bacillati</taxon>
        <taxon>Actinomycetota</taxon>
        <taxon>Actinomycetes</taxon>
        <taxon>Mycobacteriales</taxon>
        <taxon>Mycobacteriaceae</taxon>
        <taxon>Mycobacterium</taxon>
    </lineage>
</organism>
<feature type="transmembrane region" description="Helical" evidence="1">
    <location>
        <begin position="471"/>
        <end position="492"/>
    </location>
</feature>
<dbReference type="RefSeq" id="WP_070945529.1">
    <property type="nucleotide sequence ID" value="NZ_MLCL01000079.1"/>
</dbReference>
<feature type="transmembrane region" description="Helical" evidence="1">
    <location>
        <begin position="402"/>
        <end position="424"/>
    </location>
</feature>
<feature type="transmembrane region" description="Helical" evidence="1">
    <location>
        <begin position="256"/>
        <end position="276"/>
    </location>
</feature>
<dbReference type="OrthoDB" id="2014935at2"/>
<evidence type="ECO:0000313" key="3">
    <source>
        <dbReference type="Proteomes" id="UP000179636"/>
    </source>
</evidence>
<comment type="caution">
    <text evidence="2">The sequence shown here is derived from an EMBL/GenBank/DDBJ whole genome shotgun (WGS) entry which is preliminary data.</text>
</comment>
<accession>A0A1Q9W645</accession>
<dbReference type="EMBL" id="MLHV01000014">
    <property type="protein sequence ID" value="OHT97502.1"/>
    <property type="molecule type" value="Genomic_DNA"/>
</dbReference>
<keyword evidence="3" id="KW-1185">Reference proteome</keyword>
<feature type="transmembrane region" description="Helical" evidence="1">
    <location>
        <begin position="444"/>
        <end position="464"/>
    </location>
</feature>
<dbReference type="Proteomes" id="UP000179636">
    <property type="component" value="Unassembled WGS sequence"/>
</dbReference>
<feature type="transmembrane region" description="Helical" evidence="1">
    <location>
        <begin position="102"/>
        <end position="119"/>
    </location>
</feature>
<dbReference type="STRING" id="1908205.BKG60_22295"/>
<name>A0A1Q9W645_9MYCO</name>
<feature type="transmembrane region" description="Helical" evidence="1">
    <location>
        <begin position="211"/>
        <end position="229"/>
    </location>
</feature>
<feature type="transmembrane region" description="Helical" evidence="1">
    <location>
        <begin position="356"/>
        <end position="381"/>
    </location>
</feature>
<evidence type="ECO:0000256" key="1">
    <source>
        <dbReference type="SAM" id="Phobius"/>
    </source>
</evidence>
<evidence type="ECO:0000313" key="2">
    <source>
        <dbReference type="EMBL" id="OHT97502.1"/>
    </source>
</evidence>
<sequence>MTVATAPARPAGPARTATSPFTGTGILLRLALRRDRVRLGVWLAVLTSMMVYAPNAIRLAYPGEEQRLARVNLLKTPAGMMLGGPMFGGNETDLGVMMANELMLTLTIATSILAVLTVIRHTRAEEENGIAELVLSSVVGRYARTAAALILVGGLNAVLALTMTLAMAATGFAVLDTAAMCLGITGVAMVFGAVAAVTAQLWRQARTASGAALAVLALAALVRGAGDVIDNSGSALSWFSPIAWAQQMRPFAGLRWWPFSLLVILAVALMAVAAVLERRRQYDAGTIASAGEKPDAAAITGPLRLHLTLQRGQTIGWATGLFVAGLVFGSMTKALLDAAETNELIARVLSATGNDGIYTTMTQFLAAAACGYVASAVLRVYADEQNGLGEPVLAGSVSRRRWLLGAVCCALAGAAVLMLCAGLGNGLGAGLTLGEPATVIRLTVSALAYLPALAVVAAIAALAVALRAPWIAWLTVTFVITALYLGALLRLPRWLIELSPVGQTTVPSNFPAAALIVMLVVATVLAAIAGWIYRNRDAV</sequence>
<feature type="transmembrane region" description="Helical" evidence="1">
    <location>
        <begin position="177"/>
        <end position="199"/>
    </location>
</feature>
<keyword evidence="1" id="KW-1133">Transmembrane helix</keyword>
<feature type="transmembrane region" description="Helical" evidence="1">
    <location>
        <begin position="512"/>
        <end position="533"/>
    </location>
</feature>
<gene>
    <name evidence="2" type="ORF">BKG61_16255</name>
</gene>
<protein>
    <submittedName>
        <fullName evidence="2">ABC transporter</fullName>
    </submittedName>
</protein>
<proteinExistence type="predicted"/>
<feature type="transmembrane region" description="Helical" evidence="1">
    <location>
        <begin position="39"/>
        <end position="61"/>
    </location>
</feature>
<reference evidence="2 3" key="1">
    <citation type="submission" date="2016-10" db="EMBL/GenBank/DDBJ databases">
        <title>Evaluation of Human, Animal and Environmental Mycobacterium chelonae Isolates by Core Genome Phylogenomic Analysis, Targeted Gene Comparison, and Anti-microbial Susceptibility Patterns: A Tale of Mistaken Identities.</title>
        <authorList>
            <person name="Fogelson S.B."/>
            <person name="Camus A.C."/>
            <person name="Lorenz W."/>
            <person name="Vasireddy R."/>
            <person name="Vasireddy S."/>
            <person name="Smith T."/>
            <person name="Brown-Elliott B.A."/>
            <person name="Wallace R.J.Jr."/>
            <person name="Hasan N.A."/>
            <person name="Reischl U."/>
            <person name="Sanchez S."/>
        </authorList>
    </citation>
    <scope>NUCLEOTIDE SEQUENCE [LARGE SCALE GENOMIC DNA]</scope>
    <source>
        <strain evidence="2 3">24999</strain>
    </source>
</reference>
<accession>A0A1S1K0T5</accession>
<keyword evidence="1" id="KW-0812">Transmembrane</keyword>
<dbReference type="AlphaFoldDB" id="A0A1Q9W645"/>
<keyword evidence="1" id="KW-0472">Membrane</keyword>
<feature type="transmembrane region" description="Helical" evidence="1">
    <location>
        <begin position="146"/>
        <end position="171"/>
    </location>
</feature>
<feature type="transmembrane region" description="Helical" evidence="1">
    <location>
        <begin position="314"/>
        <end position="336"/>
    </location>
</feature>